<feature type="binding site" evidence="7">
    <location>
        <position position="398"/>
    </location>
    <ligand>
        <name>Zn(2+)</name>
        <dbReference type="ChEBI" id="CHEBI:29105"/>
        <label>2</label>
    </ligand>
</feature>
<feature type="binding site" evidence="7">
    <location>
        <position position="140"/>
    </location>
    <ligand>
        <name>Zn(2+)</name>
        <dbReference type="ChEBI" id="CHEBI:29105"/>
        <label>2</label>
    </ligand>
</feature>
<keyword evidence="5" id="KW-0378">Hydrolase</keyword>
<dbReference type="Gene3D" id="3.30.70.360">
    <property type="match status" value="1"/>
</dbReference>
<name>A0A1H0J5F3_9BACI</name>
<dbReference type="Pfam" id="PF01546">
    <property type="entry name" value="Peptidase_M20"/>
    <property type="match status" value="1"/>
</dbReference>
<accession>A0A1H0J5F3</accession>
<comment type="cofactor">
    <cofactor evidence="7">
        <name>Zn(2+)</name>
        <dbReference type="ChEBI" id="CHEBI:29105"/>
    </cofactor>
    <text evidence="7">Binds 2 Zn(2+) ions per subunit.</text>
</comment>
<feature type="binding site" evidence="7">
    <location>
        <position position="105"/>
    </location>
    <ligand>
        <name>Zn(2+)</name>
        <dbReference type="ChEBI" id="CHEBI:29105"/>
        <label>2</label>
    </ligand>
</feature>
<feature type="binding site" evidence="7">
    <location>
        <position position="105"/>
    </location>
    <ligand>
        <name>Zn(2+)</name>
        <dbReference type="ChEBI" id="CHEBI:29105"/>
        <label>1</label>
    </ligand>
</feature>
<dbReference type="EMBL" id="FNIL01000012">
    <property type="protein sequence ID" value="SDO38924.1"/>
    <property type="molecule type" value="Genomic_DNA"/>
</dbReference>
<dbReference type="Proteomes" id="UP000198778">
    <property type="component" value="Unassembled WGS sequence"/>
</dbReference>
<dbReference type="InterPro" id="IPR011650">
    <property type="entry name" value="Peptidase_M20_dimer"/>
</dbReference>
<dbReference type="SUPFAM" id="SSF53187">
    <property type="entry name" value="Zn-dependent exopeptidases"/>
    <property type="match status" value="1"/>
</dbReference>
<keyword evidence="6" id="KW-0464">Manganese</keyword>
<dbReference type="InterPro" id="IPR002933">
    <property type="entry name" value="Peptidase_M20"/>
</dbReference>
<keyword evidence="7" id="KW-0862">Zinc</keyword>
<dbReference type="NCBIfam" id="TIGR01879">
    <property type="entry name" value="hydantase"/>
    <property type="match status" value="1"/>
</dbReference>
<dbReference type="SUPFAM" id="SSF55031">
    <property type="entry name" value="Bacterial exopeptidase dimerisation domain"/>
    <property type="match status" value="1"/>
</dbReference>
<organism evidence="9 10">
    <name type="scientific">Alkalicoccus daliensis</name>
    <dbReference type="NCBI Taxonomy" id="745820"/>
    <lineage>
        <taxon>Bacteria</taxon>
        <taxon>Bacillati</taxon>
        <taxon>Bacillota</taxon>
        <taxon>Bacilli</taxon>
        <taxon>Bacillales</taxon>
        <taxon>Bacillaceae</taxon>
        <taxon>Alkalicoccus</taxon>
    </lineage>
</organism>
<evidence type="ECO:0000256" key="7">
    <source>
        <dbReference type="PIRSR" id="PIRSR001235-1"/>
    </source>
</evidence>
<dbReference type="CDD" id="cd03884">
    <property type="entry name" value="M20_bAS"/>
    <property type="match status" value="1"/>
</dbReference>
<feature type="domain" description="Peptidase M20 dimerisation" evidence="8">
    <location>
        <begin position="227"/>
        <end position="325"/>
    </location>
</feature>
<dbReference type="PANTHER" id="PTHR32494:SF19">
    <property type="entry name" value="ALLANTOATE DEIMINASE-RELATED"/>
    <property type="match status" value="1"/>
</dbReference>
<dbReference type="OrthoDB" id="9808195at2"/>
<evidence type="ECO:0000256" key="3">
    <source>
        <dbReference type="ARBA" id="ARBA00011738"/>
    </source>
</evidence>
<evidence type="ECO:0000256" key="1">
    <source>
        <dbReference type="ARBA" id="ARBA00001936"/>
    </source>
</evidence>
<evidence type="ECO:0000259" key="8">
    <source>
        <dbReference type="Pfam" id="PF07687"/>
    </source>
</evidence>
<comment type="subunit">
    <text evidence="3">Homodimer.</text>
</comment>
<comment type="cofactor">
    <cofactor evidence="1">
        <name>Mn(2+)</name>
        <dbReference type="ChEBI" id="CHEBI:29035"/>
    </cofactor>
</comment>
<evidence type="ECO:0000313" key="10">
    <source>
        <dbReference type="Proteomes" id="UP000198778"/>
    </source>
</evidence>
<dbReference type="NCBIfam" id="NF006771">
    <property type="entry name" value="PRK09290.1-5"/>
    <property type="match status" value="1"/>
</dbReference>
<evidence type="ECO:0000256" key="2">
    <source>
        <dbReference type="ARBA" id="ARBA00006153"/>
    </source>
</evidence>
<keyword evidence="10" id="KW-1185">Reference proteome</keyword>
<dbReference type="Gene3D" id="3.40.630.10">
    <property type="entry name" value="Zn peptidases"/>
    <property type="match status" value="1"/>
</dbReference>
<evidence type="ECO:0000256" key="5">
    <source>
        <dbReference type="ARBA" id="ARBA00022801"/>
    </source>
</evidence>
<feature type="binding site" evidence="7">
    <location>
        <position position="94"/>
    </location>
    <ligand>
        <name>Zn(2+)</name>
        <dbReference type="ChEBI" id="CHEBI:29105"/>
        <label>1</label>
    </ligand>
</feature>
<proteinExistence type="inferred from homology"/>
<feature type="binding site" evidence="7">
    <location>
        <position position="205"/>
    </location>
    <ligand>
        <name>Zn(2+)</name>
        <dbReference type="ChEBI" id="CHEBI:29105"/>
        <label>1</label>
    </ligand>
</feature>
<dbReference type="PIRSF" id="PIRSF001235">
    <property type="entry name" value="Amidase_carbamoylase"/>
    <property type="match status" value="1"/>
</dbReference>
<dbReference type="PANTHER" id="PTHR32494">
    <property type="entry name" value="ALLANTOATE DEIMINASE-RELATED"/>
    <property type="match status" value="1"/>
</dbReference>
<dbReference type="GO" id="GO:0016813">
    <property type="term" value="F:hydrolase activity, acting on carbon-nitrogen (but not peptide) bonds, in linear amidines"/>
    <property type="evidence" value="ECO:0007669"/>
    <property type="project" value="InterPro"/>
</dbReference>
<dbReference type="InterPro" id="IPR036264">
    <property type="entry name" value="Bact_exopeptidase_dim_dom"/>
</dbReference>
<keyword evidence="4 7" id="KW-0479">Metal-binding</keyword>
<comment type="similarity">
    <text evidence="2">Belongs to the peptidase M20 family.</text>
</comment>
<evidence type="ECO:0000313" key="9">
    <source>
        <dbReference type="EMBL" id="SDO38924.1"/>
    </source>
</evidence>
<reference evidence="10" key="1">
    <citation type="submission" date="2016-10" db="EMBL/GenBank/DDBJ databases">
        <authorList>
            <person name="Varghese N."/>
            <person name="Submissions S."/>
        </authorList>
    </citation>
    <scope>NUCLEOTIDE SEQUENCE [LARGE SCALE GENOMIC DNA]</scope>
    <source>
        <strain evidence="10">CGMCC 1.10369</strain>
    </source>
</reference>
<dbReference type="InterPro" id="IPR010158">
    <property type="entry name" value="Amidase_Cbmase"/>
</dbReference>
<dbReference type="AlphaFoldDB" id="A0A1H0J5F3"/>
<gene>
    <name evidence="9" type="ORF">SAMN04488053_11278</name>
</gene>
<evidence type="ECO:0000256" key="4">
    <source>
        <dbReference type="ARBA" id="ARBA00022723"/>
    </source>
</evidence>
<sequence length="428" mass="46667">MYDHLMNSYDKSLSHSGVSGERLAKRLHAVSRIGLTGDDGSRRIAFSPEEQQAKDLVKDWMKKAGLQVTQDGAGNVIGRIEGKSSTATVMSGSHLDSVPNGGHFDGPLGVLAALEVAQSWKDENIVPEKSYEVIVFTDEEGARFNSGLTGSQAMTGEWTEEEKQNLRDENGLTFEQVLEENQLSLQTFREAKRSFDNIEAFVEVHIEQGKKLEKADLPVGVVQGIAGPSWLNVSFKGAAGHAGNTPMDDRQDALVAAGKFVSLVEKLPRKFNRTCVATVGKLEVKPNGVNVIPGEVNLTVDIRDIHEDTRDTLRDAIMLLAKEIASARKILIEVEEIMNVAPVQVTKEMQQKASNAAETVLNKKPLFLPSGAGHDAMIIGRKTDVAMLFTRSKDGVSHNPAEWSSLNDCVETVHVLKVLLEDLCSASK</sequence>
<dbReference type="Pfam" id="PF07687">
    <property type="entry name" value="M20_dimer"/>
    <property type="match status" value="1"/>
</dbReference>
<dbReference type="GO" id="GO:0046872">
    <property type="term" value="F:metal ion binding"/>
    <property type="evidence" value="ECO:0007669"/>
    <property type="project" value="UniProtKB-KW"/>
</dbReference>
<evidence type="ECO:0000256" key="6">
    <source>
        <dbReference type="ARBA" id="ARBA00023211"/>
    </source>
</evidence>
<dbReference type="STRING" id="745820.SAMN04488053_11278"/>
<dbReference type="RefSeq" id="WP_090843803.1">
    <property type="nucleotide sequence ID" value="NZ_FNIL01000012.1"/>
</dbReference>
<protein>
    <submittedName>
        <fullName evidence="9">Allantoate deiminase</fullName>
    </submittedName>
</protein>